<feature type="domain" description="DUF4328" evidence="3">
    <location>
        <begin position="69"/>
        <end position="215"/>
    </location>
</feature>
<evidence type="ECO:0000256" key="1">
    <source>
        <dbReference type="SAM" id="MobiDB-lite"/>
    </source>
</evidence>
<accession>A0A7W9GLI4</accession>
<dbReference type="InterPro" id="IPR025565">
    <property type="entry name" value="DUF4328"/>
</dbReference>
<dbReference type="Pfam" id="PF14219">
    <property type="entry name" value="DUF4328"/>
    <property type="match status" value="1"/>
</dbReference>
<keyword evidence="2" id="KW-1133">Transmembrane helix</keyword>
<organism evidence="4 5">
    <name type="scientific">Jiangella mangrovi</name>
    <dbReference type="NCBI Taxonomy" id="1524084"/>
    <lineage>
        <taxon>Bacteria</taxon>
        <taxon>Bacillati</taxon>
        <taxon>Actinomycetota</taxon>
        <taxon>Actinomycetes</taxon>
        <taxon>Jiangellales</taxon>
        <taxon>Jiangellaceae</taxon>
        <taxon>Jiangella</taxon>
    </lineage>
</organism>
<feature type="transmembrane region" description="Helical" evidence="2">
    <location>
        <begin position="191"/>
        <end position="210"/>
    </location>
</feature>
<protein>
    <submittedName>
        <fullName evidence="4">Putative membrane protein</fullName>
    </submittedName>
</protein>
<proteinExistence type="predicted"/>
<feature type="transmembrane region" description="Helical" evidence="2">
    <location>
        <begin position="153"/>
        <end position="171"/>
    </location>
</feature>
<reference evidence="4 5" key="1">
    <citation type="submission" date="2020-08" db="EMBL/GenBank/DDBJ databases">
        <title>Sequencing the genomes of 1000 actinobacteria strains.</title>
        <authorList>
            <person name="Klenk H.-P."/>
        </authorList>
    </citation>
    <scope>NUCLEOTIDE SEQUENCE [LARGE SCALE GENOMIC DNA]</scope>
    <source>
        <strain evidence="4 5">DSM 102122</strain>
    </source>
</reference>
<feature type="transmembrane region" description="Helical" evidence="2">
    <location>
        <begin position="34"/>
        <end position="55"/>
    </location>
</feature>
<dbReference type="EMBL" id="JACHMM010000001">
    <property type="protein sequence ID" value="MBB5786064.1"/>
    <property type="molecule type" value="Genomic_DNA"/>
</dbReference>
<gene>
    <name evidence="4" type="ORF">HD601_000639</name>
</gene>
<dbReference type="AlphaFoldDB" id="A0A7W9GLI4"/>
<evidence type="ECO:0000313" key="4">
    <source>
        <dbReference type="EMBL" id="MBB5786064.1"/>
    </source>
</evidence>
<feature type="transmembrane region" description="Helical" evidence="2">
    <location>
        <begin position="86"/>
        <end position="103"/>
    </location>
</feature>
<dbReference type="Proteomes" id="UP000542813">
    <property type="component" value="Unassembled WGS sequence"/>
</dbReference>
<evidence type="ECO:0000256" key="2">
    <source>
        <dbReference type="SAM" id="Phobius"/>
    </source>
</evidence>
<sequence>MSFYDQPDPGQGGVAWAPQPPAVQVSHLRGLRTALTVLLGVSALISVVTIVALLLRIQVIDDYVGGTADAERLGAADDFAVTSNRVWLVMLVVNASVFIVWQYRHAKNARILGSTSWGPGSAIAGWFIPIANVFLPVRQLWVASKFSDPRQNGAGIVIAWWLTVFIGGMVMRASGSQESNTIEDFRSADTAAAVGEVLSIVSAGLAILMVRELTRKQETRLSERLALLGGTAQTAWPASYGQQLPPSYGQPPQGAPEPPPVPPQP</sequence>
<keyword evidence="2" id="KW-0472">Membrane</keyword>
<dbReference type="RefSeq" id="WP_184819264.1">
    <property type="nucleotide sequence ID" value="NZ_JACHMM010000001.1"/>
</dbReference>
<feature type="compositionally biased region" description="Pro residues" evidence="1">
    <location>
        <begin position="253"/>
        <end position="265"/>
    </location>
</feature>
<keyword evidence="2" id="KW-0812">Transmembrane</keyword>
<evidence type="ECO:0000259" key="3">
    <source>
        <dbReference type="Pfam" id="PF14219"/>
    </source>
</evidence>
<keyword evidence="5" id="KW-1185">Reference proteome</keyword>
<name>A0A7W9GLI4_9ACTN</name>
<evidence type="ECO:0000313" key="5">
    <source>
        <dbReference type="Proteomes" id="UP000542813"/>
    </source>
</evidence>
<comment type="caution">
    <text evidence="4">The sequence shown here is derived from an EMBL/GenBank/DDBJ whole genome shotgun (WGS) entry which is preliminary data.</text>
</comment>
<feature type="transmembrane region" description="Helical" evidence="2">
    <location>
        <begin position="123"/>
        <end position="141"/>
    </location>
</feature>
<feature type="region of interest" description="Disordered" evidence="1">
    <location>
        <begin position="237"/>
        <end position="265"/>
    </location>
</feature>